<dbReference type="Gene3D" id="1.10.238.10">
    <property type="entry name" value="EF-hand"/>
    <property type="match status" value="1"/>
</dbReference>
<keyword evidence="8 13" id="KW-1133">Transmembrane helix</keyword>
<dbReference type="PRINTS" id="PR00169">
    <property type="entry name" value="KCHANNEL"/>
</dbReference>
<accession>A0AAE0BN52</accession>
<dbReference type="InterPro" id="IPR011992">
    <property type="entry name" value="EF-hand-dom_pair"/>
</dbReference>
<dbReference type="SUPFAM" id="SSF81324">
    <property type="entry name" value="Voltage-gated potassium channels"/>
    <property type="match status" value="1"/>
</dbReference>
<dbReference type="AlphaFoldDB" id="A0AAE0BN52"/>
<dbReference type="GO" id="GO:0008076">
    <property type="term" value="C:voltage-gated potassium channel complex"/>
    <property type="evidence" value="ECO:0007669"/>
    <property type="project" value="InterPro"/>
</dbReference>
<dbReference type="PANTHER" id="PTHR11537">
    <property type="entry name" value="VOLTAGE-GATED POTASSIUM CHANNEL"/>
    <property type="match status" value="1"/>
</dbReference>
<keyword evidence="16" id="KW-1185">Reference proteome</keyword>
<feature type="compositionally biased region" description="Acidic residues" evidence="12">
    <location>
        <begin position="289"/>
        <end position="305"/>
    </location>
</feature>
<feature type="region of interest" description="Disordered" evidence="12">
    <location>
        <begin position="496"/>
        <end position="541"/>
    </location>
</feature>
<keyword evidence="9" id="KW-0406">Ion transport</keyword>
<dbReference type="Gene3D" id="1.10.287.70">
    <property type="match status" value="1"/>
</dbReference>
<keyword evidence="6" id="KW-0851">Voltage-gated channel</keyword>
<comment type="caution">
    <text evidence="15">The sequence shown here is derived from an EMBL/GenBank/DDBJ whole genome shotgun (WGS) entry which is preliminary data.</text>
</comment>
<evidence type="ECO:0000256" key="12">
    <source>
        <dbReference type="SAM" id="MobiDB-lite"/>
    </source>
</evidence>
<evidence type="ECO:0000256" key="8">
    <source>
        <dbReference type="ARBA" id="ARBA00022989"/>
    </source>
</evidence>
<dbReference type="Proteomes" id="UP001190700">
    <property type="component" value="Unassembled WGS sequence"/>
</dbReference>
<evidence type="ECO:0000256" key="7">
    <source>
        <dbReference type="ARBA" id="ARBA00022958"/>
    </source>
</evidence>
<evidence type="ECO:0000256" key="1">
    <source>
        <dbReference type="ARBA" id="ARBA00004141"/>
    </source>
</evidence>
<feature type="transmembrane region" description="Helical" evidence="13">
    <location>
        <begin position="168"/>
        <end position="188"/>
    </location>
</feature>
<evidence type="ECO:0000256" key="2">
    <source>
        <dbReference type="ARBA" id="ARBA00022448"/>
    </source>
</evidence>
<protein>
    <recommendedName>
        <fullName evidence="14">Ion transport domain-containing protein</fullName>
    </recommendedName>
</protein>
<dbReference type="SUPFAM" id="SSF47473">
    <property type="entry name" value="EF-hand"/>
    <property type="match status" value="1"/>
</dbReference>
<dbReference type="Pfam" id="PF00520">
    <property type="entry name" value="Ion_trans"/>
    <property type="match status" value="1"/>
</dbReference>
<dbReference type="GO" id="GO:0001508">
    <property type="term" value="P:action potential"/>
    <property type="evidence" value="ECO:0007669"/>
    <property type="project" value="TreeGrafter"/>
</dbReference>
<keyword evidence="3" id="KW-0633">Potassium transport</keyword>
<evidence type="ECO:0000259" key="14">
    <source>
        <dbReference type="Pfam" id="PF00520"/>
    </source>
</evidence>
<feature type="region of interest" description="Disordered" evidence="12">
    <location>
        <begin position="287"/>
        <end position="335"/>
    </location>
</feature>
<evidence type="ECO:0000256" key="11">
    <source>
        <dbReference type="ARBA" id="ARBA00023303"/>
    </source>
</evidence>
<evidence type="ECO:0000313" key="15">
    <source>
        <dbReference type="EMBL" id="KAK3239069.1"/>
    </source>
</evidence>
<feature type="domain" description="Ion transport" evidence="14">
    <location>
        <begin position="8"/>
        <end position="194"/>
    </location>
</feature>
<evidence type="ECO:0000256" key="10">
    <source>
        <dbReference type="ARBA" id="ARBA00023136"/>
    </source>
</evidence>
<dbReference type="InterPro" id="IPR027359">
    <property type="entry name" value="Volt_channel_dom_sf"/>
</dbReference>
<evidence type="ECO:0000256" key="4">
    <source>
        <dbReference type="ARBA" id="ARBA00022692"/>
    </source>
</evidence>
<feature type="transmembrane region" description="Helical" evidence="13">
    <location>
        <begin position="12"/>
        <end position="31"/>
    </location>
</feature>
<sequence>MDSLKDSEAIFILEFMFTIIFTVEFLMRVLSRLSYPHDLFFDPMAWGDFLAILPFYVELILDREDLNFLRIARVFRIVKMSRYYYGSQILARAMDLSVAPLCVTMFFFSLTVILFGTSLYYTEGYFEGSYVERPDEFNSIPKCMWFIMLISTAGVGEEVPTSSSGKACMLSSIICGIFFIAMPLAVIGNNFTKVWDEKERMLLIIALRSKMDEMQIDELAVYQTFVKQDVERSGTLDYFQFKSALFELVPDCEPGHLKQVFKSFDVEKENEISLNALWGTMFPEMRDEYPDDDYDEDDEGPDTEAAEGQGTQRTMESGVTSHMTPDGATNAISKKMTHRDIARLVGTIEKSLQQNRVSNIHVEERIANLEKSIRVQAQETEDVVDKLSADMQRLVAVSAQLFKRIEMMNGIDDKRSMFSQSVRSAAPSHESRGSHANGTKWASNFMTTLGLWSKGPSDFATINEEDDDTVPAAPVISPTFLPTFNFFMDPWDSGRAMSRSPEHQEEYMDKESYFSEEDTREADYPPEAGSEAGNAQRTMEV</sequence>
<feature type="compositionally biased region" description="Polar residues" evidence="12">
    <location>
        <begin position="309"/>
        <end position="323"/>
    </location>
</feature>
<evidence type="ECO:0000256" key="6">
    <source>
        <dbReference type="ARBA" id="ARBA00022882"/>
    </source>
</evidence>
<keyword evidence="7" id="KW-0630">Potassium</keyword>
<feature type="compositionally biased region" description="Basic and acidic residues" evidence="12">
    <location>
        <begin position="500"/>
        <end position="513"/>
    </location>
</feature>
<name>A0AAE0BN52_9CHLO</name>
<comment type="subcellular location">
    <subcellularLocation>
        <location evidence="1">Membrane</location>
        <topology evidence="1">Multi-pass membrane protein</topology>
    </subcellularLocation>
</comment>
<evidence type="ECO:0000256" key="5">
    <source>
        <dbReference type="ARBA" id="ARBA00022826"/>
    </source>
</evidence>
<keyword evidence="5" id="KW-0631">Potassium channel</keyword>
<dbReference type="InterPro" id="IPR005821">
    <property type="entry name" value="Ion_trans_dom"/>
</dbReference>
<evidence type="ECO:0000256" key="3">
    <source>
        <dbReference type="ARBA" id="ARBA00022538"/>
    </source>
</evidence>
<feature type="transmembrane region" description="Helical" evidence="13">
    <location>
        <begin position="98"/>
        <end position="119"/>
    </location>
</feature>
<evidence type="ECO:0000256" key="13">
    <source>
        <dbReference type="SAM" id="Phobius"/>
    </source>
</evidence>
<feature type="transmembrane region" description="Helical" evidence="13">
    <location>
        <begin position="43"/>
        <end position="61"/>
    </location>
</feature>
<reference evidence="15 16" key="1">
    <citation type="journal article" date="2015" name="Genome Biol. Evol.">
        <title>Comparative Genomics of a Bacterivorous Green Alga Reveals Evolutionary Causalities and Consequences of Phago-Mixotrophic Mode of Nutrition.</title>
        <authorList>
            <person name="Burns J.A."/>
            <person name="Paasch A."/>
            <person name="Narechania A."/>
            <person name="Kim E."/>
        </authorList>
    </citation>
    <scope>NUCLEOTIDE SEQUENCE [LARGE SCALE GENOMIC DNA]</scope>
    <source>
        <strain evidence="15 16">PLY_AMNH</strain>
    </source>
</reference>
<dbReference type="PANTHER" id="PTHR11537:SF254">
    <property type="entry name" value="POTASSIUM VOLTAGE-GATED CHANNEL PROTEIN SHAB"/>
    <property type="match status" value="1"/>
</dbReference>
<keyword evidence="4 13" id="KW-0812">Transmembrane</keyword>
<dbReference type="InterPro" id="IPR028325">
    <property type="entry name" value="VG_K_chnl"/>
</dbReference>
<evidence type="ECO:0000313" key="16">
    <source>
        <dbReference type="Proteomes" id="UP001190700"/>
    </source>
</evidence>
<gene>
    <name evidence="15" type="ORF">CYMTET_50975</name>
</gene>
<dbReference type="Gene3D" id="1.20.120.350">
    <property type="entry name" value="Voltage-gated potassium channels. Chain C"/>
    <property type="match status" value="1"/>
</dbReference>
<evidence type="ECO:0000256" key="9">
    <source>
        <dbReference type="ARBA" id="ARBA00023065"/>
    </source>
</evidence>
<dbReference type="EMBL" id="LGRX02034034">
    <property type="protein sequence ID" value="KAK3239069.1"/>
    <property type="molecule type" value="Genomic_DNA"/>
</dbReference>
<keyword evidence="10 13" id="KW-0472">Membrane</keyword>
<organism evidence="15 16">
    <name type="scientific">Cymbomonas tetramitiformis</name>
    <dbReference type="NCBI Taxonomy" id="36881"/>
    <lineage>
        <taxon>Eukaryota</taxon>
        <taxon>Viridiplantae</taxon>
        <taxon>Chlorophyta</taxon>
        <taxon>Pyramimonadophyceae</taxon>
        <taxon>Pyramimonadales</taxon>
        <taxon>Pyramimonadaceae</taxon>
        <taxon>Cymbomonas</taxon>
    </lineage>
</organism>
<keyword evidence="11" id="KW-0407">Ion channel</keyword>
<dbReference type="GO" id="GO:0005249">
    <property type="term" value="F:voltage-gated potassium channel activity"/>
    <property type="evidence" value="ECO:0007669"/>
    <property type="project" value="InterPro"/>
</dbReference>
<proteinExistence type="predicted"/>
<keyword evidence="2" id="KW-0813">Transport</keyword>